<dbReference type="InParanoid" id="A0A317XFA3"/>
<gene>
    <name evidence="1" type="ORF">BCV70DRAFT_203147</name>
</gene>
<organism evidence="1 2">
    <name type="scientific">Testicularia cyperi</name>
    <dbReference type="NCBI Taxonomy" id="1882483"/>
    <lineage>
        <taxon>Eukaryota</taxon>
        <taxon>Fungi</taxon>
        <taxon>Dikarya</taxon>
        <taxon>Basidiomycota</taxon>
        <taxon>Ustilaginomycotina</taxon>
        <taxon>Ustilaginomycetes</taxon>
        <taxon>Ustilaginales</taxon>
        <taxon>Anthracoideaceae</taxon>
        <taxon>Testicularia</taxon>
    </lineage>
</organism>
<protein>
    <submittedName>
        <fullName evidence="1">Uncharacterized protein</fullName>
    </submittedName>
</protein>
<dbReference type="EMBL" id="KZ819219">
    <property type="protein sequence ID" value="PWY97126.1"/>
    <property type="molecule type" value="Genomic_DNA"/>
</dbReference>
<reference evidence="1 2" key="1">
    <citation type="journal article" date="2018" name="Mol. Biol. Evol.">
        <title>Broad Genomic Sampling Reveals a Smut Pathogenic Ancestry of the Fungal Clade Ustilaginomycotina.</title>
        <authorList>
            <person name="Kijpornyongpan T."/>
            <person name="Mondo S.J."/>
            <person name="Barry K."/>
            <person name="Sandor L."/>
            <person name="Lee J."/>
            <person name="Lipzen A."/>
            <person name="Pangilinan J."/>
            <person name="LaButti K."/>
            <person name="Hainaut M."/>
            <person name="Henrissat B."/>
            <person name="Grigoriev I.V."/>
            <person name="Spatafora J.W."/>
            <person name="Aime M.C."/>
        </authorList>
    </citation>
    <scope>NUCLEOTIDE SEQUENCE [LARGE SCALE GENOMIC DNA]</scope>
    <source>
        <strain evidence="1 2">MCA 3645</strain>
    </source>
</reference>
<name>A0A317XFA3_9BASI</name>
<dbReference type="AlphaFoldDB" id="A0A317XFA3"/>
<evidence type="ECO:0000313" key="2">
    <source>
        <dbReference type="Proteomes" id="UP000246740"/>
    </source>
</evidence>
<accession>A0A317XFA3</accession>
<proteinExistence type="predicted"/>
<dbReference type="Proteomes" id="UP000246740">
    <property type="component" value="Unassembled WGS sequence"/>
</dbReference>
<sequence length="231" mass="24992">MSSSGCRFARAPAAGQVRNSGKTSSGPRVALCCCTVVRSGSQQLCHLVPTQVTGAPEPHRGAPDRSQNLMTEIRRIGDALDCGHRWTEVDTPMQTTELLLFLTLFGVLLRSFVFSSSRLTPLSRNPKNVLTLSRRTPQLHITIAMESSVVVVKENDSSAPLIPIHFHPRLGFSFASVGASNFVCFHRCLWASFILIGVGTMQLPHVDSLVSPCPMLSSLSLLFLHVAGIAA</sequence>
<keyword evidence="2" id="KW-1185">Reference proteome</keyword>
<evidence type="ECO:0000313" key="1">
    <source>
        <dbReference type="EMBL" id="PWY97126.1"/>
    </source>
</evidence>